<sequence length="272" mass="29514">MLGWSAEDRAIFDKAMAQWPVFDMKKYLVQYITRSTLLRWEDFLVAVEASEKIKAGIAGADSASLVEYTRQLILSAESDGMTSLLGGSTRAIVLGYLDGTRSAQDIRSEDRPAALIGSMVSELQERGVDLGTPATGPASTSGGTVWAALSTPMLLTLLLVLFQSLAALNDAREAVCDINNRLPLSNTFAEARKFVRTRLCGAPAALVRIVKANDVNVRLAPSMRAEVIALLPKGAAVAIVNVDNRDWLEVSFQRDGYVVEGWVSRKYLGTVF</sequence>
<organism evidence="2 3">
    <name type="scientific">Pseudomonas aeruginosa</name>
    <dbReference type="NCBI Taxonomy" id="287"/>
    <lineage>
        <taxon>Bacteria</taxon>
        <taxon>Pseudomonadati</taxon>
        <taxon>Pseudomonadota</taxon>
        <taxon>Gammaproteobacteria</taxon>
        <taxon>Pseudomonadales</taxon>
        <taxon>Pseudomonadaceae</taxon>
        <taxon>Pseudomonas</taxon>
    </lineage>
</organism>
<gene>
    <name evidence="2" type="ORF">CAZ10_36310</name>
</gene>
<comment type="caution">
    <text evidence="2">The sequence shown here is derived from an EMBL/GenBank/DDBJ whole genome shotgun (WGS) entry which is preliminary data.</text>
</comment>
<dbReference type="Gene3D" id="2.30.30.40">
    <property type="entry name" value="SH3 Domains"/>
    <property type="match status" value="1"/>
</dbReference>
<evidence type="ECO:0000313" key="3">
    <source>
        <dbReference type="Proteomes" id="UP000194857"/>
    </source>
</evidence>
<evidence type="ECO:0000259" key="1">
    <source>
        <dbReference type="SMART" id="SM00287"/>
    </source>
</evidence>
<dbReference type="Pfam" id="PF08239">
    <property type="entry name" value="SH3_3"/>
    <property type="match status" value="1"/>
</dbReference>
<dbReference type="Proteomes" id="UP000194857">
    <property type="component" value="Unassembled WGS sequence"/>
</dbReference>
<dbReference type="InterPro" id="IPR003646">
    <property type="entry name" value="SH3-like_bac-type"/>
</dbReference>
<evidence type="ECO:0000313" key="2">
    <source>
        <dbReference type="EMBL" id="OTI54784.1"/>
    </source>
</evidence>
<protein>
    <recommendedName>
        <fullName evidence="1">SH3b domain-containing protein</fullName>
    </recommendedName>
</protein>
<proteinExistence type="predicted"/>
<accession>A0A241XFZ9</accession>
<reference evidence="2 3" key="1">
    <citation type="submission" date="2017-05" db="EMBL/GenBank/DDBJ databases">
        <authorList>
            <person name="Song R."/>
            <person name="Chenine A.L."/>
            <person name="Ruprecht R.M."/>
        </authorList>
    </citation>
    <scope>NUCLEOTIDE SEQUENCE [LARGE SCALE GENOMIC DNA]</scope>
    <source>
        <strain evidence="2 3">S567_C10_BS</strain>
    </source>
</reference>
<dbReference type="SMART" id="SM00287">
    <property type="entry name" value="SH3b"/>
    <property type="match status" value="1"/>
</dbReference>
<dbReference type="EMBL" id="NFFZ01000039">
    <property type="protein sequence ID" value="OTI54784.1"/>
    <property type="molecule type" value="Genomic_DNA"/>
</dbReference>
<name>A0A241XFZ9_PSEAI</name>
<feature type="domain" description="SH3b" evidence="1">
    <location>
        <begin position="205"/>
        <end position="267"/>
    </location>
</feature>
<dbReference type="AlphaFoldDB" id="A0A241XFZ9"/>